<dbReference type="RefSeq" id="WP_343980475.1">
    <property type="nucleotide sequence ID" value="NZ_BAAAJG010000012.1"/>
</dbReference>
<evidence type="ECO:0000256" key="2">
    <source>
        <dbReference type="ARBA" id="ARBA00022695"/>
    </source>
</evidence>
<evidence type="ECO:0000256" key="1">
    <source>
        <dbReference type="ARBA" id="ARBA00022679"/>
    </source>
</evidence>
<dbReference type="InterPro" id="IPR002835">
    <property type="entry name" value="CofC"/>
</dbReference>
<keyword evidence="7" id="KW-1185">Reference proteome</keyword>
<comment type="catalytic activity">
    <reaction evidence="5">
        <text>phosphoenolpyruvate + GTP + H(+) = enolpyruvoyl-2-diphospho-5'-guanosine + diphosphate</text>
        <dbReference type="Rhea" id="RHEA:30519"/>
        <dbReference type="ChEBI" id="CHEBI:15378"/>
        <dbReference type="ChEBI" id="CHEBI:33019"/>
        <dbReference type="ChEBI" id="CHEBI:37565"/>
        <dbReference type="ChEBI" id="CHEBI:58702"/>
        <dbReference type="ChEBI" id="CHEBI:143701"/>
        <dbReference type="EC" id="2.7.7.105"/>
    </reaction>
</comment>
<dbReference type="InterPro" id="IPR029044">
    <property type="entry name" value="Nucleotide-diphossugar_trans"/>
</dbReference>
<keyword evidence="3 5" id="KW-0547">Nucleotide-binding</keyword>
<evidence type="ECO:0000313" key="6">
    <source>
        <dbReference type="EMBL" id="MFD1532041.1"/>
    </source>
</evidence>
<accession>A0ABW4FNE9</accession>
<dbReference type="SUPFAM" id="SSF53448">
    <property type="entry name" value="Nucleotide-diphospho-sugar transferases"/>
    <property type="match status" value="1"/>
</dbReference>
<keyword evidence="4 5" id="KW-0342">GTP-binding</keyword>
<comment type="function">
    <text evidence="5">Guanylyltransferase that catalyzes the activation of phosphoenolpyruvate (PEP) as enolpyruvoyl-2-diphospho-5'-guanosine, via the condensation of PEP with GTP. It is involved in the biosynthesis of coenzyme F420, a hydride carrier cofactor.</text>
</comment>
<keyword evidence="2 5" id="KW-0548">Nucleotidyltransferase</keyword>
<gene>
    <name evidence="6" type="primary">cofC</name>
    <name evidence="5" type="synonym">fbiD</name>
    <name evidence="6" type="ORF">ACFSCY_21650</name>
</gene>
<comment type="pathway">
    <text evidence="5">Cofactor biosynthesis; coenzyme F420 biosynthesis.</text>
</comment>
<evidence type="ECO:0000256" key="5">
    <source>
        <dbReference type="HAMAP-Rule" id="MF_02114"/>
    </source>
</evidence>
<evidence type="ECO:0000256" key="4">
    <source>
        <dbReference type="ARBA" id="ARBA00023134"/>
    </source>
</evidence>
<sequence length="224" mass="23014">MMPTADLVVPVKPLAVAKSRLRGAADHGIGAQRAHARLAMALARDTIAAVRAAEGVRHLIVVSSDPVVAAELGVFGVEVIPDGPVPGLNSAYERGAALVRKRDPAAVVGALQADLPALRPAELDAAIAAALTLFRAGAQRAFSPDAEGTGTTFLLAAAGVPLDPRFGVSSAQHHEESGACRLRGEWPGLLQDVDTADDLRAAADLGLGEHTRQVMAPTVCIKPG</sequence>
<dbReference type="NCBIfam" id="TIGR03552">
    <property type="entry name" value="F420_cofC"/>
    <property type="match status" value="1"/>
</dbReference>
<dbReference type="Gene3D" id="3.90.550.10">
    <property type="entry name" value="Spore Coat Polysaccharide Biosynthesis Protein SpsA, Chain A"/>
    <property type="match status" value="1"/>
</dbReference>
<reference evidence="7" key="1">
    <citation type="journal article" date="2019" name="Int. J. Syst. Evol. Microbiol.">
        <title>The Global Catalogue of Microorganisms (GCM) 10K type strain sequencing project: providing services to taxonomists for standard genome sequencing and annotation.</title>
        <authorList>
            <consortium name="The Broad Institute Genomics Platform"/>
            <consortium name="The Broad Institute Genome Sequencing Center for Infectious Disease"/>
            <person name="Wu L."/>
            <person name="Ma J."/>
        </authorList>
    </citation>
    <scope>NUCLEOTIDE SEQUENCE [LARGE SCALE GENOMIC DNA]</scope>
    <source>
        <strain evidence="7">JCM 12165</strain>
    </source>
</reference>
<keyword evidence="1 5" id="KW-0808">Transferase</keyword>
<organism evidence="6 7">
    <name type="scientific">Pseudonocardia aurantiaca</name>
    <dbReference type="NCBI Taxonomy" id="75290"/>
    <lineage>
        <taxon>Bacteria</taxon>
        <taxon>Bacillati</taxon>
        <taxon>Actinomycetota</taxon>
        <taxon>Actinomycetes</taxon>
        <taxon>Pseudonocardiales</taxon>
        <taxon>Pseudonocardiaceae</taxon>
        <taxon>Pseudonocardia</taxon>
    </lineage>
</organism>
<comment type="caution">
    <text evidence="6">The sequence shown here is derived from an EMBL/GenBank/DDBJ whole genome shotgun (WGS) entry which is preliminary data.</text>
</comment>
<feature type="binding site" evidence="5">
    <location>
        <position position="170"/>
    </location>
    <ligand>
        <name>phosphoenolpyruvate</name>
        <dbReference type="ChEBI" id="CHEBI:58702"/>
    </ligand>
</feature>
<dbReference type="HAMAP" id="MF_02114">
    <property type="entry name" value="CofC"/>
    <property type="match status" value="1"/>
</dbReference>
<dbReference type="Proteomes" id="UP001597145">
    <property type="component" value="Unassembled WGS sequence"/>
</dbReference>
<comment type="similarity">
    <text evidence="5">Belongs to the CofC family.</text>
</comment>
<proteinExistence type="inferred from homology"/>
<dbReference type="GO" id="GO:0043814">
    <property type="term" value="F:phospholactate guanylyltransferase activity"/>
    <property type="evidence" value="ECO:0007669"/>
    <property type="project" value="UniProtKB-EC"/>
</dbReference>
<feature type="binding site" evidence="5">
    <location>
        <position position="167"/>
    </location>
    <ligand>
        <name>phosphoenolpyruvate</name>
        <dbReference type="ChEBI" id="CHEBI:58702"/>
    </ligand>
</feature>
<dbReference type="PANTHER" id="PTHR40392">
    <property type="entry name" value="2-PHOSPHO-L-LACTATE GUANYLYLTRANSFERASE"/>
    <property type="match status" value="1"/>
</dbReference>
<name>A0ABW4FNE9_9PSEU</name>
<evidence type="ECO:0000256" key="3">
    <source>
        <dbReference type="ARBA" id="ARBA00022741"/>
    </source>
</evidence>
<dbReference type="PANTHER" id="PTHR40392:SF1">
    <property type="entry name" value="2-PHOSPHO-L-LACTATE GUANYLYLTRANSFERASE"/>
    <property type="match status" value="1"/>
</dbReference>
<dbReference type="EMBL" id="JBHUCP010000017">
    <property type="protein sequence ID" value="MFD1532041.1"/>
    <property type="molecule type" value="Genomic_DNA"/>
</dbReference>
<evidence type="ECO:0000313" key="7">
    <source>
        <dbReference type="Proteomes" id="UP001597145"/>
    </source>
</evidence>
<feature type="binding site" evidence="5">
    <location>
        <position position="151"/>
    </location>
    <ligand>
        <name>phosphoenolpyruvate</name>
        <dbReference type="ChEBI" id="CHEBI:58702"/>
    </ligand>
</feature>
<protein>
    <recommendedName>
        <fullName evidence="5">Phosphoenolpyruvate guanylyltransferase</fullName>
        <shortName evidence="5">PEP guanylyltransferase</shortName>
        <ecNumber evidence="5">2.7.7.105</ecNumber>
    </recommendedName>
</protein>
<dbReference type="EC" id="2.7.7.105" evidence="5"/>